<dbReference type="GO" id="GO:1903394">
    <property type="term" value="P:protein localization to kinetochore involved in kinetochore assembly"/>
    <property type="evidence" value="ECO:0000318"/>
    <property type="project" value="GO_Central"/>
</dbReference>
<dbReference type="GeneID" id="591301"/>
<feature type="domain" description="KNTC1 third ARM-repeats" evidence="2">
    <location>
        <begin position="842"/>
        <end position="1042"/>
    </location>
</feature>
<dbReference type="OMA" id="FYELYLC"/>
<dbReference type="InterPro" id="IPR055405">
    <property type="entry name" value="ARM_KNTC1_3rd"/>
</dbReference>
<evidence type="ECO:0008006" key="7">
    <source>
        <dbReference type="Google" id="ProtNLM"/>
    </source>
</evidence>
<dbReference type="PANTHER" id="PTHR15688:SF1">
    <property type="entry name" value="KINETOCHORE-ASSOCIATED PROTEIN 1"/>
    <property type="match status" value="1"/>
</dbReference>
<reference evidence="5" key="2">
    <citation type="submission" date="2021-01" db="UniProtKB">
        <authorList>
            <consortium name="EnsemblMetazoa"/>
        </authorList>
    </citation>
    <scope>IDENTIFICATION</scope>
</reference>
<dbReference type="Proteomes" id="UP000007110">
    <property type="component" value="Unassembled WGS sequence"/>
</dbReference>
<sequence>MENKTEDQLSMILDTLHRLATFSLVYGTSEYSPTRWDAFLSGSILDEHFLHLSQANLSRASVIWNRHKEAFVAVMSEDLLDNMLRSIPGDSPSYDIIPWLRDDIIPFVYQSFHHGKKLVISWIEERVTCLEVTEKTGWPSNGLELAELMLKGNQQLIKSSSGTHFSQALTETNGSDCKESMERLKELVHNLQELRILHTRYRCFLTLDQFCKETTESISFRMLERVAAPELVPGTITKCIIPYAKDHKLEVDNLLLKYIQDLLSVPSLFATYEASWEAKAITVIRCIKDLTSQCGAILALMQKAPVPWSRGMEQVVQYGLSLKHPMVAQLEERHGIMKLRDMFMKYDLTSVCLGDTDSMKIAVKNILSREDPAVLEDALRVVKAHSSELSKMDAYLFRLQYLIRSNQVEKCLDLLCDLPHQEALLCLSRILSWAEIIMNDPADTFCDEESKDYRVLVGQAAIRLLQTDLYMELSKDPTQDNLKEEELQSLLYLQLEYGLLVPLGSYRDDVFRLQLLKKVVVEHYKEIRTGIRKKENCGAAERKSRDLKPGNFVRVLRLGEILGVSTSELRGEIALKAAQTGEINTAVTICSDLCEPDCSPEVAYTLYHVSHTICTQLANEHDILGGPSGGDHIKQLLNLTQKATASCNPELLADCLDLSTKVRSLRDLCDQCESGDYGISVQIGAAETKKDPYEEYTYEMFFKEDSLVLSSQDVIPVAAEFALACQPTVRPKDALPFQQARVSGQPVLLKDSKESNKQEAVQSGYIGQVAASTKYLCQTFKEHNQCCLAFHYVMELLAMSLVHLSVNTGNRSLQDEVTLAAVEKEMKEMAEVMPVAKQNISNLSSILLNKIFSCRTVDKFLALCYLTIQPSKEQIKKLVYNAGQNYKKILAIAQVGCEMAKMNQDAKIQTVFQDLATSALWGDRLLKIKVSFKDAFNSMEKKRLLLPQLITHPQTSLELITEYCRDFKLDEQEALMMYVRLLLLPSDSEREDHHGNSKKPLDKKVILSAVSMIQKRGALVQMLKANVDKIDCYDYEMLRLVLGIISDSCLDVTDQTHSTEVGLQLLDYLEAYTRRKPPSEYEIMFQQSGEDEGLMLTTKPLPPLSKTRLPFHPLLKGGQWKILCRELSEDTLAELLPIAEVLRLSTDQLYVTTIQNIVKARQLGQKVATGEDGRGDKGFRPPCKLDMDTLAKVKNILLKVKQPEMAVVTARFIAKELQVSKQKEMALKMCERLASRWQELSEEGTPDHQKACATHQRLVAEHRAVCTEEALRRHGLADPLHVQMIATPAKLIFKLYEHPSIEQCLQGYQHNLPDINAAVEEIAKINNSNLEKIRIHLMEQWMPQPVMSKQEETTMNFSFGSSGEDEIPEEERSLMRLKYLLQRQNPESTVLFLLNVAFKQTSTHVTTGCQVRALRCLFSLSDDAVISQVSKQSASELREYLKNLVYLSEFEALNIAMDLSTLTSSNKASLVRGLWKNHNHEPRSVQLIAKLCLEYEVHDKHLWNSMLQQLQKFGMLDYLEYVLVQLAGLRELRSIQCLPKVWSVILATPFMSSCTPLSEEQSERCRNVLSLVQKCPVLYDLDFIRLSCQFLRVDMHAEALACLLHIPDKTKRDTQIDTLLDTRHIIILDSLSQLMEKKQPLPEHEHVVAEVYRHIASKGMYELLLESKHFMGLVHHLAKHDQLQELVQRTIQADRLWDAINLVNVFHVYYPVTPTAHESTGMELLKVYLASHGLEDDAMNIMNLMKEEDDDAD</sequence>
<keyword evidence="6" id="KW-1185">Reference proteome</keyword>
<evidence type="ECO:0000259" key="3">
    <source>
        <dbReference type="Pfam" id="PF24516"/>
    </source>
</evidence>
<organism evidence="5 6">
    <name type="scientific">Strongylocentrotus purpuratus</name>
    <name type="common">Purple sea urchin</name>
    <dbReference type="NCBI Taxonomy" id="7668"/>
    <lineage>
        <taxon>Eukaryota</taxon>
        <taxon>Metazoa</taxon>
        <taxon>Echinodermata</taxon>
        <taxon>Eleutherozoa</taxon>
        <taxon>Echinozoa</taxon>
        <taxon>Echinoidea</taxon>
        <taxon>Euechinoidea</taxon>
        <taxon>Echinacea</taxon>
        <taxon>Camarodonta</taxon>
        <taxon>Echinidea</taxon>
        <taxon>Strongylocentrotidae</taxon>
        <taxon>Strongylocentrotus</taxon>
    </lineage>
</organism>
<dbReference type="GO" id="GO:0005737">
    <property type="term" value="C:cytoplasm"/>
    <property type="evidence" value="ECO:0000318"/>
    <property type="project" value="GO_Central"/>
</dbReference>
<dbReference type="GO" id="GO:0007094">
    <property type="term" value="P:mitotic spindle assembly checkpoint signaling"/>
    <property type="evidence" value="ECO:0000318"/>
    <property type="project" value="GO_Central"/>
</dbReference>
<feature type="domain" description="KNTC1 second ARM-repeats" evidence="3">
    <location>
        <begin position="254"/>
        <end position="416"/>
    </location>
</feature>
<dbReference type="PANTHER" id="PTHR15688">
    <property type="entry name" value="KINETOCHORE-ASSOCIATED PROTEIN 1"/>
    <property type="match status" value="1"/>
</dbReference>
<reference evidence="6" key="1">
    <citation type="submission" date="2015-02" db="EMBL/GenBank/DDBJ databases">
        <title>Genome sequencing for Strongylocentrotus purpuratus.</title>
        <authorList>
            <person name="Murali S."/>
            <person name="Liu Y."/>
            <person name="Vee V."/>
            <person name="English A."/>
            <person name="Wang M."/>
            <person name="Skinner E."/>
            <person name="Han Y."/>
            <person name="Muzny D.M."/>
            <person name="Worley K.C."/>
            <person name="Gibbs R.A."/>
        </authorList>
    </citation>
    <scope>NUCLEOTIDE SEQUENCE</scope>
</reference>
<dbReference type="Pfam" id="PF24515">
    <property type="entry name" value="ARM_KNTC1_3rd"/>
    <property type="match status" value="1"/>
</dbReference>
<evidence type="ECO:0000313" key="5">
    <source>
        <dbReference type="EnsemblMetazoa" id="XP_030841996"/>
    </source>
</evidence>
<protein>
    <recommendedName>
        <fullName evidence="7">Kinetochore-associated protein 1</fullName>
    </recommendedName>
</protein>
<evidence type="ECO:0000259" key="1">
    <source>
        <dbReference type="Pfam" id="PF10493"/>
    </source>
</evidence>
<proteinExistence type="predicted"/>
<feature type="domain" description="KNTC1 first ARM-repeats" evidence="4">
    <location>
        <begin position="4"/>
        <end position="143"/>
    </location>
</feature>
<dbReference type="InParanoid" id="A0A7M7NWJ7"/>
<evidence type="ECO:0000259" key="4">
    <source>
        <dbReference type="Pfam" id="PF24520"/>
    </source>
</evidence>
<dbReference type="Pfam" id="PF10493">
    <property type="entry name" value="Rod_C"/>
    <property type="match status" value="1"/>
</dbReference>
<dbReference type="GO" id="GO:0005828">
    <property type="term" value="C:kinetochore microtubule"/>
    <property type="evidence" value="ECO:0000318"/>
    <property type="project" value="GO_Central"/>
</dbReference>
<dbReference type="EnsemblMetazoa" id="XM_030986136">
    <property type="protein sequence ID" value="XP_030841996"/>
    <property type="gene ID" value="LOC591301"/>
</dbReference>
<dbReference type="InterPro" id="IPR052802">
    <property type="entry name" value="KNTC1"/>
</dbReference>
<name>A0A7M7NWJ7_STRPU</name>
<feature type="domain" description="RZZ complex subunit KNTC1/ROD C-terminal" evidence="1">
    <location>
        <begin position="1101"/>
        <end position="1636"/>
    </location>
</feature>
<dbReference type="OrthoDB" id="343783at2759"/>
<dbReference type="Pfam" id="PF24516">
    <property type="entry name" value="ARM_KNTC1_2nd"/>
    <property type="match status" value="1"/>
</dbReference>
<dbReference type="GO" id="GO:0031267">
    <property type="term" value="F:small GTPase binding"/>
    <property type="evidence" value="ECO:0000318"/>
    <property type="project" value="GO_Central"/>
</dbReference>
<dbReference type="InterPro" id="IPR055404">
    <property type="entry name" value="ARM_KNTC1_2nd"/>
</dbReference>
<dbReference type="GO" id="GO:1990423">
    <property type="term" value="C:RZZ complex"/>
    <property type="evidence" value="ECO:0000318"/>
    <property type="project" value="GO_Central"/>
</dbReference>
<evidence type="ECO:0000313" key="6">
    <source>
        <dbReference type="Proteomes" id="UP000007110"/>
    </source>
</evidence>
<dbReference type="RefSeq" id="XP_030841996.1">
    <property type="nucleotide sequence ID" value="XM_030986136.1"/>
</dbReference>
<dbReference type="Pfam" id="PF24520">
    <property type="entry name" value="ARM_KNTC1_1st"/>
    <property type="match status" value="1"/>
</dbReference>
<dbReference type="GO" id="GO:0000070">
    <property type="term" value="P:mitotic sister chromatid segregation"/>
    <property type="evidence" value="ECO:0000318"/>
    <property type="project" value="GO_Central"/>
</dbReference>
<dbReference type="InterPro" id="IPR019527">
    <property type="entry name" value="RZZ-complex_KNTC1/ROD_C"/>
</dbReference>
<dbReference type="InterPro" id="IPR055403">
    <property type="entry name" value="ARM_KNTC1_1st"/>
</dbReference>
<dbReference type="KEGG" id="spu:591301"/>
<accession>A0A7M7NWJ7</accession>
<evidence type="ECO:0000259" key="2">
    <source>
        <dbReference type="Pfam" id="PF24515"/>
    </source>
</evidence>